<dbReference type="GO" id="GO:0005840">
    <property type="term" value="C:ribosome"/>
    <property type="evidence" value="ECO:0007669"/>
    <property type="project" value="UniProtKB-KW"/>
</dbReference>
<gene>
    <name evidence="1" type="ORF">STAS_01538</name>
</gene>
<keyword evidence="1" id="KW-0689">Ribosomal protein</keyword>
<evidence type="ECO:0000313" key="1">
    <source>
        <dbReference type="EMBL" id="GER25943.1"/>
    </source>
</evidence>
<feature type="non-terminal residue" evidence="1">
    <location>
        <position position="122"/>
    </location>
</feature>
<protein>
    <submittedName>
        <fullName evidence="1">60S ribosomal protein L9</fullName>
    </submittedName>
</protein>
<keyword evidence="2" id="KW-1185">Reference proteome</keyword>
<name>A0A5A7NZM4_STRAF</name>
<organism evidence="1 2">
    <name type="scientific">Striga asiatica</name>
    <name type="common">Asiatic witchweed</name>
    <name type="synonym">Buchnera asiatica</name>
    <dbReference type="NCBI Taxonomy" id="4170"/>
    <lineage>
        <taxon>Eukaryota</taxon>
        <taxon>Viridiplantae</taxon>
        <taxon>Streptophyta</taxon>
        <taxon>Embryophyta</taxon>
        <taxon>Tracheophyta</taxon>
        <taxon>Spermatophyta</taxon>
        <taxon>Magnoliopsida</taxon>
        <taxon>eudicotyledons</taxon>
        <taxon>Gunneridae</taxon>
        <taxon>Pentapetalae</taxon>
        <taxon>asterids</taxon>
        <taxon>lamiids</taxon>
        <taxon>Lamiales</taxon>
        <taxon>Orobanchaceae</taxon>
        <taxon>Buchnereae</taxon>
        <taxon>Striga</taxon>
    </lineage>
</organism>
<dbReference type="AlphaFoldDB" id="A0A5A7NZM4"/>
<accession>A0A5A7NZM4</accession>
<evidence type="ECO:0000313" key="2">
    <source>
        <dbReference type="Proteomes" id="UP000325081"/>
    </source>
</evidence>
<reference evidence="2" key="1">
    <citation type="journal article" date="2019" name="Curr. Biol.">
        <title>Genome Sequence of Striga asiatica Provides Insight into the Evolution of Plant Parasitism.</title>
        <authorList>
            <person name="Yoshida S."/>
            <person name="Kim S."/>
            <person name="Wafula E.K."/>
            <person name="Tanskanen J."/>
            <person name="Kim Y.M."/>
            <person name="Honaas L."/>
            <person name="Yang Z."/>
            <person name="Spallek T."/>
            <person name="Conn C.E."/>
            <person name="Ichihashi Y."/>
            <person name="Cheong K."/>
            <person name="Cui S."/>
            <person name="Der J.P."/>
            <person name="Gundlach H."/>
            <person name="Jiao Y."/>
            <person name="Hori C."/>
            <person name="Ishida J.K."/>
            <person name="Kasahara H."/>
            <person name="Kiba T."/>
            <person name="Kim M.S."/>
            <person name="Koo N."/>
            <person name="Laohavisit A."/>
            <person name="Lee Y.H."/>
            <person name="Lumba S."/>
            <person name="McCourt P."/>
            <person name="Mortimer J.C."/>
            <person name="Mutuku J.M."/>
            <person name="Nomura T."/>
            <person name="Sasaki-Sekimoto Y."/>
            <person name="Seto Y."/>
            <person name="Wang Y."/>
            <person name="Wakatake T."/>
            <person name="Sakakibara H."/>
            <person name="Demura T."/>
            <person name="Yamaguchi S."/>
            <person name="Yoneyama K."/>
            <person name="Manabe R.I."/>
            <person name="Nelson D.C."/>
            <person name="Schulman A.H."/>
            <person name="Timko M.P."/>
            <person name="dePamphilis C.W."/>
            <person name="Choi D."/>
            <person name="Shirasu K."/>
        </authorList>
    </citation>
    <scope>NUCLEOTIDE SEQUENCE [LARGE SCALE GENOMIC DNA]</scope>
    <source>
        <strain evidence="2">cv. UVA1</strain>
    </source>
</reference>
<keyword evidence="1" id="KW-0687">Ribonucleoprotein</keyword>
<dbReference type="EMBL" id="BKCP01000558">
    <property type="protein sequence ID" value="GER25943.1"/>
    <property type="molecule type" value="Genomic_DNA"/>
</dbReference>
<dbReference type="OrthoDB" id="10252633at2759"/>
<proteinExistence type="predicted"/>
<dbReference type="Proteomes" id="UP000325081">
    <property type="component" value="Unassembled WGS sequence"/>
</dbReference>
<sequence length="122" mass="13758">MPTRAKTLDGILPSIVQTFHSSPRWRLHCDSTKHPMWAAAPFRPQLALDATSAGATDPLPSIAAEPFHEQAIKLKVPRDKHTLNYKHLNLDFRLITDEATGEKKRKVDMWFSSRKTTAASHC</sequence>
<comment type="caution">
    <text evidence="1">The sequence shown here is derived from an EMBL/GenBank/DDBJ whole genome shotgun (WGS) entry which is preliminary data.</text>
</comment>